<dbReference type="InterPro" id="IPR002611">
    <property type="entry name" value="IstB_ATP-bd"/>
</dbReference>
<dbReference type="RefSeq" id="WP_086941742.1">
    <property type="nucleotide sequence ID" value="NZ_FONM01000003.1"/>
</dbReference>
<dbReference type="PANTHER" id="PTHR30050">
    <property type="entry name" value="CHROMOSOMAL REPLICATION INITIATOR PROTEIN DNAA"/>
    <property type="match status" value="1"/>
</dbReference>
<dbReference type="STRING" id="43064.SAMN04488086_10337"/>
<proteinExistence type="predicted"/>
<dbReference type="Proteomes" id="UP000195985">
    <property type="component" value="Unassembled WGS sequence"/>
</dbReference>
<dbReference type="GO" id="GO:0005524">
    <property type="term" value="F:ATP binding"/>
    <property type="evidence" value="ECO:0007669"/>
    <property type="project" value="InterPro"/>
</dbReference>
<evidence type="ECO:0000313" key="2">
    <source>
        <dbReference type="EMBL" id="SLM50872.1"/>
    </source>
</evidence>
<dbReference type="CDD" id="cd00009">
    <property type="entry name" value="AAA"/>
    <property type="match status" value="1"/>
</dbReference>
<evidence type="ECO:0000313" key="3">
    <source>
        <dbReference type="Proteomes" id="UP000195985"/>
    </source>
</evidence>
<dbReference type="AlphaFoldDB" id="A0A1W1ICW9"/>
<dbReference type="EMBL" id="FWEY01000001">
    <property type="protein sequence ID" value="SLM50872.1"/>
    <property type="molecule type" value="Genomic_DNA"/>
</dbReference>
<feature type="domain" description="AAA+ ATPase" evidence="1">
    <location>
        <begin position="128"/>
        <end position="273"/>
    </location>
</feature>
<protein>
    <recommendedName>
        <fullName evidence="1">AAA+ ATPase domain-containing protein</fullName>
    </recommendedName>
</protein>
<dbReference type="SMART" id="SM00382">
    <property type="entry name" value="AAA"/>
    <property type="match status" value="1"/>
</dbReference>
<reference evidence="3" key="1">
    <citation type="submission" date="2016-04" db="EMBL/GenBank/DDBJ databases">
        <authorList>
            <person name="Strepis N."/>
        </authorList>
    </citation>
    <scope>NUCLEOTIDE SEQUENCE [LARGE SCALE GENOMIC DNA]</scope>
</reference>
<dbReference type="Pfam" id="PF01695">
    <property type="entry name" value="IstB_IS21"/>
    <property type="match status" value="1"/>
</dbReference>
<evidence type="ECO:0000259" key="1">
    <source>
        <dbReference type="SMART" id="SM00382"/>
    </source>
</evidence>
<name>A0A1W1ICW9_9LACT</name>
<dbReference type="OrthoDB" id="2052561at2"/>
<sequence>MINTNRIMSDRKEFERLAIEKAGLLPTGEYSKCDWHGKFELFQILATDEVVCPKCYLEARNKRFEQTETAGSIQWQDKEKKRFFGRHSIYGGRSFLDKGFKKFDAHSKQEVEARDKAMAVSKDIAAGKISNVILTGPAGTGKSHIAHAMLFNINEMSASYKKQLTCLFIDFTSVMELILASYSNTATDKKTADYYIDLMKTVDVLVLDDLGTDVGKTDTKKQASDHTYKTLFKVLNAREGTKSTIISTNLSYEQLKAAYDERITSRISMNLILLDFSSIQDKRPGFGF</sequence>
<accession>A0A1W1ICW9</accession>
<dbReference type="InterPro" id="IPR003593">
    <property type="entry name" value="AAA+_ATPase"/>
</dbReference>
<dbReference type="SUPFAM" id="SSF52540">
    <property type="entry name" value="P-loop containing nucleoside triphosphate hydrolases"/>
    <property type="match status" value="1"/>
</dbReference>
<organism evidence="2 3">
    <name type="scientific">Trichococcus pasteurii</name>
    <dbReference type="NCBI Taxonomy" id="43064"/>
    <lineage>
        <taxon>Bacteria</taxon>
        <taxon>Bacillati</taxon>
        <taxon>Bacillota</taxon>
        <taxon>Bacilli</taxon>
        <taxon>Lactobacillales</taxon>
        <taxon>Carnobacteriaceae</taxon>
        <taxon>Trichococcus</taxon>
    </lineage>
</organism>
<dbReference type="PANTHER" id="PTHR30050:SF4">
    <property type="entry name" value="ATP-BINDING PROTEIN RV3427C IN INSERTION SEQUENCE-RELATED"/>
    <property type="match status" value="1"/>
</dbReference>
<dbReference type="Gene3D" id="3.40.50.300">
    <property type="entry name" value="P-loop containing nucleotide triphosphate hydrolases"/>
    <property type="match status" value="1"/>
</dbReference>
<gene>
    <name evidence="2" type="ORF">TPAS_544</name>
</gene>
<dbReference type="GO" id="GO:0006260">
    <property type="term" value="P:DNA replication"/>
    <property type="evidence" value="ECO:0007669"/>
    <property type="project" value="TreeGrafter"/>
</dbReference>
<keyword evidence="3" id="KW-1185">Reference proteome</keyword>
<dbReference type="InterPro" id="IPR027417">
    <property type="entry name" value="P-loop_NTPase"/>
</dbReference>